<evidence type="ECO:0000313" key="4">
    <source>
        <dbReference type="EMBL" id="OQN98814.1"/>
    </source>
</evidence>
<feature type="domain" description="Xylanolytic transcriptional activator regulatory" evidence="3">
    <location>
        <begin position="247"/>
        <end position="321"/>
    </location>
</feature>
<keyword evidence="5" id="KW-1185">Reference proteome</keyword>
<reference evidence="5" key="1">
    <citation type="submission" date="2017-03" db="EMBL/GenBank/DDBJ databases">
        <title>Genomes of endolithic fungi from Antarctica.</title>
        <authorList>
            <person name="Coleine C."/>
            <person name="Masonjones S."/>
            <person name="Stajich J.E."/>
        </authorList>
    </citation>
    <scope>NUCLEOTIDE SEQUENCE [LARGE SCALE GENOMIC DNA]</scope>
    <source>
        <strain evidence="5">CCFEE 5527</strain>
    </source>
</reference>
<keyword evidence="1" id="KW-0539">Nucleus</keyword>
<evidence type="ECO:0000256" key="2">
    <source>
        <dbReference type="SAM" id="MobiDB-lite"/>
    </source>
</evidence>
<dbReference type="Pfam" id="PF04082">
    <property type="entry name" value="Fungal_trans"/>
    <property type="match status" value="1"/>
</dbReference>
<dbReference type="EMBL" id="NAJO01000043">
    <property type="protein sequence ID" value="OQN98814.1"/>
    <property type="molecule type" value="Genomic_DNA"/>
</dbReference>
<dbReference type="SMART" id="SM00906">
    <property type="entry name" value="Fungal_trans"/>
    <property type="match status" value="1"/>
</dbReference>
<dbReference type="InterPro" id="IPR007219">
    <property type="entry name" value="XnlR_reg_dom"/>
</dbReference>
<evidence type="ECO:0000313" key="5">
    <source>
        <dbReference type="Proteomes" id="UP000192596"/>
    </source>
</evidence>
<dbReference type="PANTHER" id="PTHR46910:SF9">
    <property type="entry name" value="MISCELLANEOUS ZN(II)2CYS6 TRANSCRIPTION FACTOR (EUROFUNG)"/>
    <property type="match status" value="1"/>
</dbReference>
<dbReference type="STRING" id="1507870.A0A1V8SI33"/>
<feature type="region of interest" description="Disordered" evidence="2">
    <location>
        <begin position="75"/>
        <end position="106"/>
    </location>
</feature>
<comment type="caution">
    <text evidence="4">The sequence shown here is derived from an EMBL/GenBank/DDBJ whole genome shotgun (WGS) entry which is preliminary data.</text>
</comment>
<dbReference type="OrthoDB" id="3266505at2759"/>
<dbReference type="Proteomes" id="UP000192596">
    <property type="component" value="Unassembled WGS sequence"/>
</dbReference>
<sequence>MSSSEGTPGMLHGDQQPPAKRARLSAPIADQGRHREIGLMRWRSEKDAASFVGSASGIHFIRSVYSAVEAEKSRAASPVQSPDRNLVPGEDDQLPGEHAEKPQGLWQSHEITLTTRGRNDTVSFDDLLVWSDSYFENWHKAYPFLHAPSVLESFRRVATRPLSDVCKVEPLDLAIMRSIFSISLADRRQSGDKGVNRPWPAELVFQDFDSAIESIQSTLAAATTIKALQAVISVQLFLVSMLRHNAASRLGGLAVRMAFQIGLHRCPVRYNSFTADDIQLRKRVFFCVYCIDRHLCQSLGLPLTIRDDDVDLCLPNEEKHTSVAGITIATDDRLALLSLLARHAEIRGLIMELCNKSISHRQTDVEATTSIVAKMRKWQNDLETFLEETSHSPAACASQHRTMLTVLRHECTISLNRPLLALPKDTSDYKAALQSCISAARSIIALLYDDLKGATAMHSSSNGYSIITTHALLWPSFTWATWQSAFIILYAAVEGELPKDSAMKLADHSGDTLKHIALRGGVWPTACAAAISDLRKHLDRPRSSLRPRDHKPLPSMAAAAADISTEQANRLTALAGVAETHGRPWMQQSQAQSISAQYATDSGVDNSGVHGLILPEIKSIENMPYPNAQSVSLPAMIPAINVAFDPNAPYRQDYGNVGAFGPTLNAPGTFVTDAVFDMNDPELFNGFDIPFWLDDMQYDSIFNDGS</sequence>
<dbReference type="GO" id="GO:0003700">
    <property type="term" value="F:DNA-binding transcription factor activity"/>
    <property type="evidence" value="ECO:0007669"/>
    <property type="project" value="InterPro"/>
</dbReference>
<dbReference type="AlphaFoldDB" id="A0A1V8SI33"/>
<dbReference type="InterPro" id="IPR050987">
    <property type="entry name" value="AtrR-like"/>
</dbReference>
<organism evidence="4 5">
    <name type="scientific">Cryoendolithus antarcticus</name>
    <dbReference type="NCBI Taxonomy" id="1507870"/>
    <lineage>
        <taxon>Eukaryota</taxon>
        <taxon>Fungi</taxon>
        <taxon>Dikarya</taxon>
        <taxon>Ascomycota</taxon>
        <taxon>Pezizomycotina</taxon>
        <taxon>Dothideomycetes</taxon>
        <taxon>Dothideomycetidae</taxon>
        <taxon>Cladosporiales</taxon>
        <taxon>Cladosporiaceae</taxon>
        <taxon>Cryoendolithus</taxon>
    </lineage>
</organism>
<proteinExistence type="predicted"/>
<dbReference type="PANTHER" id="PTHR46910">
    <property type="entry name" value="TRANSCRIPTION FACTOR PDR1"/>
    <property type="match status" value="1"/>
</dbReference>
<dbReference type="CDD" id="cd12148">
    <property type="entry name" value="fungal_TF_MHR"/>
    <property type="match status" value="1"/>
</dbReference>
<evidence type="ECO:0000259" key="3">
    <source>
        <dbReference type="SMART" id="SM00906"/>
    </source>
</evidence>
<dbReference type="GO" id="GO:0008270">
    <property type="term" value="F:zinc ion binding"/>
    <property type="evidence" value="ECO:0007669"/>
    <property type="project" value="InterPro"/>
</dbReference>
<dbReference type="InParanoid" id="A0A1V8SI33"/>
<name>A0A1V8SI33_9PEZI</name>
<dbReference type="GO" id="GO:0006351">
    <property type="term" value="P:DNA-templated transcription"/>
    <property type="evidence" value="ECO:0007669"/>
    <property type="project" value="InterPro"/>
</dbReference>
<feature type="region of interest" description="Disordered" evidence="2">
    <location>
        <begin position="1"/>
        <end position="30"/>
    </location>
</feature>
<evidence type="ECO:0000256" key="1">
    <source>
        <dbReference type="ARBA" id="ARBA00023242"/>
    </source>
</evidence>
<dbReference type="GO" id="GO:0003677">
    <property type="term" value="F:DNA binding"/>
    <property type="evidence" value="ECO:0007669"/>
    <property type="project" value="InterPro"/>
</dbReference>
<accession>A0A1V8SI33</accession>
<gene>
    <name evidence="4" type="ORF">B0A48_15160</name>
</gene>
<protein>
    <recommendedName>
        <fullName evidence="3">Xylanolytic transcriptional activator regulatory domain-containing protein</fullName>
    </recommendedName>
</protein>